<evidence type="ECO:0000256" key="4">
    <source>
        <dbReference type="ARBA" id="ARBA00022741"/>
    </source>
</evidence>
<feature type="binding site" evidence="8">
    <location>
        <position position="374"/>
    </location>
    <ligand>
        <name>Mg(2+)</name>
        <dbReference type="ChEBI" id="CHEBI:18420"/>
    </ligand>
</feature>
<evidence type="ECO:0000313" key="12">
    <source>
        <dbReference type="Proteomes" id="UP000242301"/>
    </source>
</evidence>
<dbReference type="GO" id="GO:0005524">
    <property type="term" value="F:ATP binding"/>
    <property type="evidence" value="ECO:0007669"/>
    <property type="project" value="UniProtKB-KW"/>
</dbReference>
<dbReference type="PROSITE" id="PS50035">
    <property type="entry name" value="PLD"/>
    <property type="match status" value="1"/>
</dbReference>
<keyword evidence="3 8" id="KW-0479">Metal-binding</keyword>
<dbReference type="GO" id="GO:0046872">
    <property type="term" value="F:metal ion binding"/>
    <property type="evidence" value="ECO:0007669"/>
    <property type="project" value="UniProtKB-KW"/>
</dbReference>
<dbReference type="FunFam" id="3.30.870.10:FF:000001">
    <property type="entry name" value="Polyphosphate kinase"/>
    <property type="match status" value="1"/>
</dbReference>
<proteinExistence type="inferred from homology"/>
<dbReference type="InterPro" id="IPR036832">
    <property type="entry name" value="PPK_N_dom_sf"/>
</dbReference>
<organism evidence="11 12">
    <name type="scientific">Candidatus Providencia siddallii</name>
    <dbReference type="NCBI Taxonomy" id="1715285"/>
    <lineage>
        <taxon>Bacteria</taxon>
        <taxon>Pseudomonadati</taxon>
        <taxon>Pseudomonadota</taxon>
        <taxon>Gammaproteobacteria</taxon>
        <taxon>Enterobacterales</taxon>
        <taxon>Morganellaceae</taxon>
        <taxon>Providencia</taxon>
    </lineage>
</organism>
<keyword evidence="7 8" id="KW-0460">Magnesium</keyword>
<comment type="similarity">
    <text evidence="8 9">Belongs to the polyphosphate kinase 1 (PPK1) family.</text>
</comment>
<keyword evidence="6 8" id="KW-0067">ATP-binding</keyword>
<keyword evidence="12" id="KW-1185">Reference proteome</keyword>
<dbReference type="Pfam" id="PF13090">
    <property type="entry name" value="PP_kinase_C"/>
    <property type="match status" value="1"/>
</dbReference>
<dbReference type="EC" id="2.7.4.1" evidence="8 9"/>
<dbReference type="InterPro" id="IPR001736">
    <property type="entry name" value="PLipase_D/transphosphatidylase"/>
</dbReference>
<evidence type="ECO:0000256" key="6">
    <source>
        <dbReference type="ARBA" id="ARBA00022840"/>
    </source>
</evidence>
<dbReference type="GO" id="GO:0008976">
    <property type="term" value="F:polyphosphate kinase activity"/>
    <property type="evidence" value="ECO:0007669"/>
    <property type="project" value="UniProtKB-UniRule"/>
</dbReference>
<evidence type="ECO:0000256" key="8">
    <source>
        <dbReference type="HAMAP-Rule" id="MF_00347"/>
    </source>
</evidence>
<evidence type="ECO:0000256" key="2">
    <source>
        <dbReference type="ARBA" id="ARBA00022679"/>
    </source>
</evidence>
<evidence type="ECO:0000256" key="3">
    <source>
        <dbReference type="ARBA" id="ARBA00022723"/>
    </source>
</evidence>
<sequence>MYQNHIYHEKELTYLSFNERVLQEAADKNNSIIERMRFLNIYTNNLDEFCKIRFSDIKKRVINNKNQNFKNKDFILLQSIKLKIFKQEYKFDYIYNELLNEITSNQIYLIDEKHLSNKQKKWISKYFIKNLRQYVIPVLIKKDTNLVNFLKDNYIYLAIEIINKNKIQYALLEIPSNGISRFIKIPPETSNHQNSIILIDDILRYNLNNIFKEFFIYEKLNAYYIKITRDNGYKVHTKINSNLLKIMSLILKQRLRAKPIRLIYQHNMPNEMVSLLIKKLNLSKNDFLMPGGFYSNNFKDFKDFFSKKNNCFSNKTPPQLRHSQFNNYSNIFNVIRERDILLYYPYYTFEHTLELLQQASFDPKVLSIKINIYRLAKKSRIINSIIHAAHNGKKVTVVIELQARFEEEANIHWAKYLTEAGVHVVFSVLGFKIHAKLFIISRIENGLIVSYAHIGTGNFNEKTAQTYTDYSLFTANKEITEEVFNVFNFIENPYTPVTFNNLIVSPKNSRTKLYSLINQEIKNAILGLPSGITLKLNKLVDKELVNQLYNASNAGVTIKLLVRDMCSLIARQNGYSENIQIISIVDKFLEHDRVYVFTNAGDTKVFISSADWMTRNIDYRIEVAVQLLDKRLKQLVLNILKLQFNDTVKARYIDKYLHNHYVQNDNNNKIRSQVAIYKFLKSFETSISKI</sequence>
<reference evidence="12" key="1">
    <citation type="submission" date="2015-05" db="EMBL/GenBank/DDBJ databases">
        <authorList>
            <person name="Manzano-Marin A."/>
        </authorList>
    </citation>
    <scope>NUCLEOTIDE SEQUENCE [LARGE SCALE GENOMIC DNA]</scope>
    <source>
        <strain evidence="12">officinalis</strain>
    </source>
</reference>
<dbReference type="Pfam" id="PF17941">
    <property type="entry name" value="PP_kinase_C_1"/>
    <property type="match status" value="1"/>
</dbReference>
<dbReference type="InterPro" id="IPR003414">
    <property type="entry name" value="PP_kinase"/>
</dbReference>
<dbReference type="EMBL" id="CVRF01000003">
    <property type="protein sequence ID" value="CRK85824.1"/>
    <property type="molecule type" value="Genomic_DNA"/>
</dbReference>
<dbReference type="SUPFAM" id="SSF56024">
    <property type="entry name" value="Phospholipase D/nuclease"/>
    <property type="match status" value="2"/>
</dbReference>
<evidence type="ECO:0000256" key="7">
    <source>
        <dbReference type="ARBA" id="ARBA00022842"/>
    </source>
</evidence>
<gene>
    <name evidence="8" type="primary">ppk</name>
    <name evidence="11" type="ORF">SOFFGTOCOR_0408</name>
</gene>
<dbReference type="PIRSF" id="PIRSF015589">
    <property type="entry name" value="PP_kinase"/>
    <property type="match status" value="1"/>
</dbReference>
<feature type="active site" description="Phosphohistidine intermediate" evidence="8">
    <location>
        <position position="434"/>
    </location>
</feature>
<dbReference type="SUPFAM" id="SSF143724">
    <property type="entry name" value="PHP14-like"/>
    <property type="match status" value="1"/>
</dbReference>
<feature type="binding site" evidence="8">
    <location>
        <position position="591"/>
    </location>
    <ligand>
        <name>ATP</name>
        <dbReference type="ChEBI" id="CHEBI:30616"/>
    </ligand>
</feature>
<evidence type="ECO:0000256" key="1">
    <source>
        <dbReference type="ARBA" id="ARBA00022553"/>
    </source>
</evidence>
<protein>
    <recommendedName>
        <fullName evidence="8 9">Polyphosphate kinase</fullName>
        <ecNumber evidence="8 9">2.7.4.1</ecNumber>
    </recommendedName>
    <alternativeName>
        <fullName evidence="8">ATP-polyphosphate phosphotransferase</fullName>
    </alternativeName>
    <alternativeName>
        <fullName evidence="8">Polyphosphoric acid kinase</fullName>
    </alternativeName>
</protein>
<comment type="PTM">
    <text evidence="8 9">An intermediate of this reaction is the autophosphorylated ppk in which a phosphate is covalently linked to a histidine residue through a N-P bond.</text>
</comment>
<dbReference type="Pfam" id="PF13089">
    <property type="entry name" value="PP_kinase_N"/>
    <property type="match status" value="1"/>
</dbReference>
<dbReference type="GO" id="GO:0006799">
    <property type="term" value="P:polyphosphate biosynthetic process"/>
    <property type="evidence" value="ECO:0007669"/>
    <property type="project" value="UniProtKB-UniRule"/>
</dbReference>
<accession>A0A0M6W7G0</accession>
<comment type="function">
    <text evidence="8 9">Catalyzes the reversible transfer of the terminal phosphate of ATP to form a long-chain polyphosphate (polyP).</text>
</comment>
<dbReference type="InterPro" id="IPR024953">
    <property type="entry name" value="PP_kinase_middle"/>
</dbReference>
<dbReference type="InterPro" id="IPR036830">
    <property type="entry name" value="PP_kinase_middle_dom_sf"/>
</dbReference>
<dbReference type="PANTHER" id="PTHR30218:SF0">
    <property type="entry name" value="POLYPHOSPHATE KINASE"/>
    <property type="match status" value="1"/>
</dbReference>
<feature type="domain" description="PLD phosphodiesterase" evidence="10">
    <location>
        <begin position="429"/>
        <end position="463"/>
    </location>
</feature>
<dbReference type="NCBIfam" id="NF003917">
    <property type="entry name" value="PRK05443.1-1"/>
    <property type="match status" value="1"/>
</dbReference>
<dbReference type="HAMAP" id="MF_00347">
    <property type="entry name" value="Polyphosphate_kinase"/>
    <property type="match status" value="1"/>
</dbReference>
<evidence type="ECO:0000259" key="10">
    <source>
        <dbReference type="PROSITE" id="PS50035"/>
    </source>
</evidence>
<feature type="binding site" evidence="8">
    <location>
        <position position="563"/>
    </location>
    <ligand>
        <name>ATP</name>
        <dbReference type="ChEBI" id="CHEBI:30616"/>
    </ligand>
</feature>
<keyword evidence="5 8" id="KW-0418">Kinase</keyword>
<dbReference type="InterPro" id="IPR041108">
    <property type="entry name" value="PP_kinase_C_1"/>
</dbReference>
<dbReference type="InterPro" id="IPR025198">
    <property type="entry name" value="PPK_N_dom"/>
</dbReference>
<dbReference type="STRING" id="1715285.SOFFGTOCOR_0408"/>
<comment type="catalytic activity">
    <reaction evidence="8 9">
        <text>[phosphate](n) + ATP = [phosphate](n+1) + ADP</text>
        <dbReference type="Rhea" id="RHEA:19573"/>
        <dbReference type="Rhea" id="RHEA-COMP:9859"/>
        <dbReference type="Rhea" id="RHEA-COMP:14280"/>
        <dbReference type="ChEBI" id="CHEBI:16838"/>
        <dbReference type="ChEBI" id="CHEBI:30616"/>
        <dbReference type="ChEBI" id="CHEBI:456216"/>
        <dbReference type="EC" id="2.7.4.1"/>
    </reaction>
</comment>
<keyword evidence="4 8" id="KW-0547">Nucleotide-binding</keyword>
<dbReference type="Pfam" id="PF02503">
    <property type="entry name" value="PP_kinase"/>
    <property type="match status" value="1"/>
</dbReference>
<dbReference type="GO" id="GO:0009358">
    <property type="term" value="C:polyphosphate kinase complex"/>
    <property type="evidence" value="ECO:0007669"/>
    <property type="project" value="InterPro"/>
</dbReference>
<feature type="binding site" evidence="8">
    <location>
        <position position="45"/>
    </location>
    <ligand>
        <name>ATP</name>
        <dbReference type="ChEBI" id="CHEBI:30616"/>
    </ligand>
</feature>
<keyword evidence="2 8" id="KW-0808">Transferase</keyword>
<dbReference type="NCBIfam" id="TIGR03705">
    <property type="entry name" value="poly_P_kin"/>
    <property type="match status" value="1"/>
</dbReference>
<dbReference type="InterPro" id="IPR025200">
    <property type="entry name" value="PPK_C_dom2"/>
</dbReference>
<evidence type="ECO:0000256" key="5">
    <source>
        <dbReference type="ARBA" id="ARBA00022777"/>
    </source>
</evidence>
<dbReference type="PANTHER" id="PTHR30218">
    <property type="entry name" value="POLYPHOSPHATE KINASE"/>
    <property type="match status" value="1"/>
</dbReference>
<dbReference type="SUPFAM" id="SSF140356">
    <property type="entry name" value="PPK N-terminal domain-like"/>
    <property type="match status" value="1"/>
</dbReference>
<feature type="binding site" evidence="8">
    <location>
        <position position="404"/>
    </location>
    <ligand>
        <name>Mg(2+)</name>
        <dbReference type="ChEBI" id="CHEBI:18420"/>
    </ligand>
</feature>
<dbReference type="Gene3D" id="3.30.870.10">
    <property type="entry name" value="Endonuclease Chain A"/>
    <property type="match status" value="2"/>
</dbReference>
<dbReference type="Proteomes" id="UP000242301">
    <property type="component" value="Unassembled WGS sequence"/>
</dbReference>
<dbReference type="Gene3D" id="1.20.58.310">
    <property type="entry name" value="Polyphosphate kinase N-terminal domain"/>
    <property type="match status" value="1"/>
</dbReference>
<name>A0A0M6W7G0_9GAMM</name>
<comment type="cofactor">
    <cofactor evidence="8">
        <name>Mg(2+)</name>
        <dbReference type="ChEBI" id="CHEBI:18420"/>
    </cofactor>
</comment>
<evidence type="ECO:0000313" key="11">
    <source>
        <dbReference type="EMBL" id="CRK85824.1"/>
    </source>
</evidence>
<keyword evidence="1 8" id="KW-0597">Phosphoprotein</keyword>
<dbReference type="Gene3D" id="3.30.1840.10">
    <property type="entry name" value="Polyphosphate kinase middle domain"/>
    <property type="match status" value="1"/>
</dbReference>
<evidence type="ECO:0000256" key="9">
    <source>
        <dbReference type="RuleBase" id="RU003800"/>
    </source>
</evidence>
<feature type="binding site" evidence="8">
    <location>
        <position position="467"/>
    </location>
    <ligand>
        <name>ATP</name>
        <dbReference type="ChEBI" id="CHEBI:30616"/>
    </ligand>
</feature>
<dbReference type="AlphaFoldDB" id="A0A0M6W7G0"/>